<dbReference type="SUPFAM" id="SSF55729">
    <property type="entry name" value="Acyl-CoA N-acyltransferases (Nat)"/>
    <property type="match status" value="1"/>
</dbReference>
<dbReference type="PANTHER" id="PTHR13538:SF4">
    <property type="entry name" value="N-ALPHA-ACETYLTRANSFERASE 80"/>
    <property type="match status" value="1"/>
</dbReference>
<reference evidence="2 3" key="1">
    <citation type="submission" date="2018-07" db="EMBL/GenBank/DDBJ databases">
        <title>The draft genome of Phyllobacterium salinisoli.</title>
        <authorList>
            <person name="Liu L."/>
            <person name="Li L."/>
            <person name="Zhang X."/>
            <person name="Liang L."/>
        </authorList>
    </citation>
    <scope>NUCLEOTIDE SEQUENCE [LARGE SCALE GENOMIC DNA]</scope>
    <source>
        <strain evidence="2 3">LLAN61</strain>
    </source>
</reference>
<organism evidence="2 3">
    <name type="scientific">Phyllobacterium salinisoli</name>
    <dbReference type="NCBI Taxonomy" id="1899321"/>
    <lineage>
        <taxon>Bacteria</taxon>
        <taxon>Pseudomonadati</taxon>
        <taxon>Pseudomonadota</taxon>
        <taxon>Alphaproteobacteria</taxon>
        <taxon>Hyphomicrobiales</taxon>
        <taxon>Phyllobacteriaceae</taxon>
        <taxon>Phyllobacterium</taxon>
    </lineage>
</organism>
<sequence length="151" mass="16848">MINIEALGLHPELIALCARWNYEEWGKHDGRSLEETIAGLQQIIAGAKQEALVALWGTVPCGMVLLIDCDLASHSHLTPWVASVLVHREFRGRGVGRELLAAIERSAHGFGFDGAHLYTAMPDYYRRSGWLDRESLTQGEDELFIMSKFLG</sequence>
<dbReference type="InterPro" id="IPR000182">
    <property type="entry name" value="GNAT_dom"/>
</dbReference>
<dbReference type="Pfam" id="PF00583">
    <property type="entry name" value="Acetyltransf_1"/>
    <property type="match status" value="1"/>
</dbReference>
<protein>
    <submittedName>
        <fullName evidence="2">GNAT family N-acetyltransferase</fullName>
    </submittedName>
</protein>
<name>A0A368K6H3_9HYPH</name>
<dbReference type="InterPro" id="IPR039840">
    <property type="entry name" value="NAA80"/>
</dbReference>
<gene>
    <name evidence="2" type="ORF">DUT91_05065</name>
</gene>
<dbReference type="CDD" id="cd04301">
    <property type="entry name" value="NAT_SF"/>
    <property type="match status" value="1"/>
</dbReference>
<dbReference type="AlphaFoldDB" id="A0A368K6H3"/>
<evidence type="ECO:0000313" key="3">
    <source>
        <dbReference type="Proteomes" id="UP000253420"/>
    </source>
</evidence>
<dbReference type="Gene3D" id="3.40.630.30">
    <property type="match status" value="1"/>
</dbReference>
<dbReference type="OrthoDB" id="9809751at2"/>
<dbReference type="EMBL" id="QOZG01000002">
    <property type="protein sequence ID" value="RCS24831.1"/>
    <property type="molecule type" value="Genomic_DNA"/>
</dbReference>
<evidence type="ECO:0000259" key="1">
    <source>
        <dbReference type="PROSITE" id="PS51186"/>
    </source>
</evidence>
<dbReference type="GO" id="GO:0008080">
    <property type="term" value="F:N-acetyltransferase activity"/>
    <property type="evidence" value="ECO:0007669"/>
    <property type="project" value="InterPro"/>
</dbReference>
<keyword evidence="2" id="KW-0808">Transferase</keyword>
<feature type="domain" description="N-acetyltransferase" evidence="1">
    <location>
        <begin position="4"/>
        <end position="151"/>
    </location>
</feature>
<dbReference type="PROSITE" id="PS51186">
    <property type="entry name" value="GNAT"/>
    <property type="match status" value="1"/>
</dbReference>
<evidence type="ECO:0000313" key="2">
    <source>
        <dbReference type="EMBL" id="RCS24831.1"/>
    </source>
</evidence>
<dbReference type="Proteomes" id="UP000253420">
    <property type="component" value="Unassembled WGS sequence"/>
</dbReference>
<proteinExistence type="predicted"/>
<comment type="caution">
    <text evidence="2">The sequence shown here is derived from an EMBL/GenBank/DDBJ whole genome shotgun (WGS) entry which is preliminary data.</text>
</comment>
<dbReference type="RefSeq" id="WP_114439277.1">
    <property type="nucleotide sequence ID" value="NZ_QOZG01000002.1"/>
</dbReference>
<dbReference type="GO" id="GO:1905502">
    <property type="term" value="F:acetyl-CoA binding"/>
    <property type="evidence" value="ECO:0007669"/>
    <property type="project" value="TreeGrafter"/>
</dbReference>
<dbReference type="GO" id="GO:0005737">
    <property type="term" value="C:cytoplasm"/>
    <property type="evidence" value="ECO:0007669"/>
    <property type="project" value="TreeGrafter"/>
</dbReference>
<dbReference type="PANTHER" id="PTHR13538">
    <property type="entry name" value="N-ACETYLTRANSFERASE 6"/>
    <property type="match status" value="1"/>
</dbReference>
<keyword evidence="3" id="KW-1185">Reference proteome</keyword>
<dbReference type="InterPro" id="IPR016181">
    <property type="entry name" value="Acyl_CoA_acyltransferase"/>
</dbReference>
<accession>A0A368K6H3</accession>